<feature type="compositionally biased region" description="Basic residues" evidence="6">
    <location>
        <begin position="1"/>
        <end position="11"/>
    </location>
</feature>
<dbReference type="GO" id="GO:0006364">
    <property type="term" value="P:rRNA processing"/>
    <property type="evidence" value="ECO:0007669"/>
    <property type="project" value="UniProtKB-KW"/>
</dbReference>
<accession>A0A8E2AL30</accession>
<evidence type="ECO:0000259" key="9">
    <source>
        <dbReference type="Pfam" id="PF17404"/>
    </source>
</evidence>
<dbReference type="InterPro" id="IPR035371">
    <property type="entry name" value="Nrap_D6"/>
</dbReference>
<dbReference type="InterPro" id="IPR005554">
    <property type="entry name" value="NOL6/Upt22"/>
</dbReference>
<keyword evidence="3 5" id="KW-0694">RNA-binding</keyword>
<dbReference type="GO" id="GO:0034456">
    <property type="term" value="C:UTP-C complex"/>
    <property type="evidence" value="ECO:0007669"/>
    <property type="project" value="TreeGrafter"/>
</dbReference>
<evidence type="ECO:0000256" key="2">
    <source>
        <dbReference type="ARBA" id="ARBA00006674"/>
    </source>
</evidence>
<dbReference type="InterPro" id="IPR035368">
    <property type="entry name" value="Nrap_D3"/>
</dbReference>
<keyword evidence="5" id="KW-0690">Ribosome biogenesis</keyword>
<dbReference type="GO" id="GO:0032040">
    <property type="term" value="C:small-subunit processome"/>
    <property type="evidence" value="ECO:0007669"/>
    <property type="project" value="TreeGrafter"/>
</dbReference>
<feature type="region of interest" description="Disordered" evidence="6">
    <location>
        <begin position="1"/>
        <end position="102"/>
    </location>
</feature>
<dbReference type="PANTHER" id="PTHR17972:SF0">
    <property type="entry name" value="NUCLEOLAR PROTEIN 6"/>
    <property type="match status" value="1"/>
</dbReference>
<dbReference type="Pfam" id="PF17405">
    <property type="entry name" value="Nrap_D4"/>
    <property type="match status" value="1"/>
</dbReference>
<gene>
    <name evidence="13" type="ORF">OBBRIDRAFT_891242</name>
</gene>
<name>A0A8E2AL30_9APHY</name>
<keyword evidence="5" id="KW-0687">Ribonucleoprotein</keyword>
<feature type="domain" description="Nrap protein" evidence="12">
    <location>
        <begin position="1101"/>
        <end position="1243"/>
    </location>
</feature>
<dbReference type="Pfam" id="PF03813">
    <property type="entry name" value="Nrap"/>
    <property type="match status" value="1"/>
</dbReference>
<dbReference type="Pfam" id="PF17403">
    <property type="entry name" value="Nrap_D2"/>
    <property type="match status" value="1"/>
</dbReference>
<evidence type="ECO:0000259" key="7">
    <source>
        <dbReference type="Pfam" id="PF03813"/>
    </source>
</evidence>
<evidence type="ECO:0000313" key="13">
    <source>
        <dbReference type="EMBL" id="OCH85324.1"/>
    </source>
</evidence>
<dbReference type="Pfam" id="PF17404">
    <property type="entry name" value="Nrap_D3"/>
    <property type="match status" value="1"/>
</dbReference>
<dbReference type="GO" id="GO:0032545">
    <property type="term" value="C:CURI complex"/>
    <property type="evidence" value="ECO:0007669"/>
    <property type="project" value="TreeGrafter"/>
</dbReference>
<dbReference type="GO" id="GO:0003723">
    <property type="term" value="F:RNA binding"/>
    <property type="evidence" value="ECO:0007669"/>
    <property type="project" value="UniProtKB-KW"/>
</dbReference>
<dbReference type="Gene3D" id="1.10.1410.10">
    <property type="match status" value="2"/>
</dbReference>
<keyword evidence="14" id="KW-1185">Reference proteome</keyword>
<evidence type="ECO:0000259" key="10">
    <source>
        <dbReference type="Pfam" id="PF17405"/>
    </source>
</evidence>
<evidence type="ECO:0000259" key="8">
    <source>
        <dbReference type="Pfam" id="PF17403"/>
    </source>
</evidence>
<dbReference type="InterPro" id="IPR035082">
    <property type="entry name" value="Nrap_D1"/>
</dbReference>
<dbReference type="Gene3D" id="3.30.70.3030">
    <property type="match status" value="1"/>
</dbReference>
<evidence type="ECO:0000259" key="11">
    <source>
        <dbReference type="Pfam" id="PF17406"/>
    </source>
</evidence>
<dbReference type="InterPro" id="IPR035367">
    <property type="entry name" value="Nrap_D2"/>
</dbReference>
<dbReference type="Pfam" id="PF17406">
    <property type="entry name" value="Nrap_D5"/>
    <property type="match status" value="1"/>
</dbReference>
<dbReference type="Proteomes" id="UP000250043">
    <property type="component" value="Unassembled WGS sequence"/>
</dbReference>
<dbReference type="InterPro" id="IPR035370">
    <property type="entry name" value="Nrap_D5"/>
</dbReference>
<feature type="domain" description="Nrap protein" evidence="9">
    <location>
        <begin position="538"/>
        <end position="693"/>
    </location>
</feature>
<feature type="domain" description="Nrap protein" evidence="11">
    <location>
        <begin position="937"/>
        <end position="1098"/>
    </location>
</feature>
<keyword evidence="4 5" id="KW-0539">Nucleus</keyword>
<comment type="subcellular location">
    <subcellularLocation>
        <location evidence="1 5">Nucleus</location>
        <location evidence="1 5">Nucleolus</location>
    </subcellularLocation>
</comment>
<dbReference type="PANTHER" id="PTHR17972">
    <property type="entry name" value="NUCLEOLAR RNA-ASSOCIATED PROTEIN"/>
    <property type="match status" value="1"/>
</dbReference>
<proteinExistence type="inferred from homology"/>
<feature type="domain" description="Nrap protein" evidence="8">
    <location>
        <begin position="367"/>
        <end position="531"/>
    </location>
</feature>
<evidence type="ECO:0000256" key="4">
    <source>
        <dbReference type="ARBA" id="ARBA00023242"/>
    </source>
</evidence>
<evidence type="ECO:0000256" key="6">
    <source>
        <dbReference type="SAM" id="MobiDB-lite"/>
    </source>
</evidence>
<dbReference type="GO" id="GO:0006409">
    <property type="term" value="P:tRNA export from nucleus"/>
    <property type="evidence" value="ECO:0007669"/>
    <property type="project" value="TreeGrafter"/>
</dbReference>
<dbReference type="EMBL" id="KV722592">
    <property type="protein sequence ID" value="OCH85324.1"/>
    <property type="molecule type" value="Genomic_DNA"/>
</dbReference>
<organism evidence="13 14">
    <name type="scientific">Obba rivulosa</name>
    <dbReference type="NCBI Taxonomy" id="1052685"/>
    <lineage>
        <taxon>Eukaryota</taxon>
        <taxon>Fungi</taxon>
        <taxon>Dikarya</taxon>
        <taxon>Basidiomycota</taxon>
        <taxon>Agaricomycotina</taxon>
        <taxon>Agaricomycetes</taxon>
        <taxon>Polyporales</taxon>
        <taxon>Gelatoporiaceae</taxon>
        <taxon>Obba</taxon>
    </lineage>
</organism>
<dbReference type="OrthoDB" id="10251401at2759"/>
<sequence length="1247" mass="136702">MALNLKRKRTVGRPAAGGKRRHVQEDDEASVPRPGPPSDPEISDEGEDGSGSGEKEHSGDEGAEGEEAWGGIGGDEVAGESAPTPDAAHPSRSRLKVPPSGEELRAIKDATDLYRSSSFKLQIDALLPNVRPSYSKSAPLDHFLLALHTLLLNLPSVSPRHPLAGSRELLEKGIAVPYALPLPTEDTNWKVAFERPSEIVLAGSWALKTSVKAKDGLKYTVDVAVTMPESLFQEKDYLNGRYFHKRAYYMAVVAAAIADKKSALNLDVLYESVSGDPRLTNLILRQKQDGSANDFTKLNVQVRLLFILPSSSPIPLSRLSPARSNIRSSSSSSPELSTPLYNTALLLSLTPKPHLLTIHNLKESVPAFADALALLRVWAHQRGYGTGSRLCVRGFEGRGMFWVSVLTLLINGEAPAQAAGLGKKVTKRRPLGKGLSSYQLFKAALDFLARHDFNEDAVFVKSTKPDTTHRFPPQDYNAHEAVLVDADSMVNVLAGVPLSSLDMLRYDARITLDALDHALITDDPFQYVFLKEQRDIATRFDIVARVDLSSAKLRKPSADFILDHGSMYNALVSTLVSTLRRGLGNRAKAIAVLHPSSQPRLLSNAQPANSSVVYVGLVLDTEHAFRLVDHGPTAAEQETEVAKEFREFWGDKAELRRFKDGSITESVVWEVKSADERGHIPSVIMRHLLQRHCGIAPEAVHTWQSQFDGMLRLPPSIASIYQAAAAPTGFKAAMAAYDTLVKQIKALDEELPLAILNVSPIADALRYTSPFNPVSLPSNVASALPPSARYLAPMELILEFEKSTRWPDDLRAIQKIKLAFLERLASALMTAHPGLVARVVVGDGMTTSEIQDQSTLEVITAEGWAFLARIWHDREATLLERAIDDKPHIPKHLKRQMQSEGDSHERVAALAAREVYGRRFVHAPRHHRAIAALSHRYTAYSGTVRLVKRWLAAHWLLRGHVSEEVVELLCASVFLGSGSSSGAEPVTNARASAPGSKERGFAQVVELLKDWEWEKGLFVPLYGSAGVVGALDKPVAAAGTRQGVWSVATEMDPDGHIWTSSGPDAIVARRVGAIARATWECLQNIESSQLDVKSIFAHPTEHYDFIVQLDPAVLPRYCQNVNADSSVWAKKGKYANLQSVQDVSGSPLPGFDPARLFYDDLQRVYKDTFMLFSDPLGGDRFGVVWDPILKNPRSFRVFGGFSSTPARKGPEKSKDKDKALVVLNEGGVLGEIQRTGASLIRKIVVQH</sequence>
<feature type="domain" description="Nrap protein" evidence="7">
    <location>
        <begin position="221"/>
        <end position="363"/>
    </location>
</feature>
<evidence type="ECO:0000256" key="3">
    <source>
        <dbReference type="ARBA" id="ARBA00022884"/>
    </source>
</evidence>
<protein>
    <recommendedName>
        <fullName evidence="5">U3 small nucleolar RNA-associated protein 22</fullName>
    </recommendedName>
</protein>
<evidence type="ECO:0000256" key="1">
    <source>
        <dbReference type="ARBA" id="ARBA00004604"/>
    </source>
</evidence>
<comment type="similarity">
    <text evidence="2 5">Belongs to the NRAP family.</text>
</comment>
<dbReference type="AlphaFoldDB" id="A0A8E2AL30"/>
<keyword evidence="5" id="KW-0698">rRNA processing</keyword>
<feature type="domain" description="Nrap protein" evidence="10">
    <location>
        <begin position="707"/>
        <end position="935"/>
    </location>
</feature>
<dbReference type="Pfam" id="PF17407">
    <property type="entry name" value="Nrap_D6"/>
    <property type="match status" value="1"/>
</dbReference>
<dbReference type="InterPro" id="IPR035369">
    <property type="entry name" value="Nrap_D4"/>
</dbReference>
<evidence type="ECO:0000256" key="5">
    <source>
        <dbReference type="RuleBase" id="RU364032"/>
    </source>
</evidence>
<reference evidence="13 14" key="1">
    <citation type="submission" date="2016-07" db="EMBL/GenBank/DDBJ databases">
        <title>Draft genome of the white-rot fungus Obba rivulosa 3A-2.</title>
        <authorList>
            <consortium name="DOE Joint Genome Institute"/>
            <person name="Miettinen O."/>
            <person name="Riley R."/>
            <person name="Acob R."/>
            <person name="Barry K."/>
            <person name="Cullen D."/>
            <person name="De Vries R."/>
            <person name="Hainaut M."/>
            <person name="Hatakka A."/>
            <person name="Henrissat B."/>
            <person name="Hilden K."/>
            <person name="Kuo R."/>
            <person name="Labutti K."/>
            <person name="Lipzen A."/>
            <person name="Makela M.R."/>
            <person name="Sandor L."/>
            <person name="Spatafora J.W."/>
            <person name="Grigoriev I.V."/>
            <person name="Hibbett D.S."/>
        </authorList>
    </citation>
    <scope>NUCLEOTIDE SEQUENCE [LARGE SCALE GENOMIC DNA]</scope>
    <source>
        <strain evidence="13 14">3A-2</strain>
    </source>
</reference>
<evidence type="ECO:0000259" key="12">
    <source>
        <dbReference type="Pfam" id="PF17407"/>
    </source>
</evidence>
<evidence type="ECO:0000313" key="14">
    <source>
        <dbReference type="Proteomes" id="UP000250043"/>
    </source>
</evidence>